<organism evidence="2 3">
    <name type="scientific">Mucilaginibacter mallensis</name>
    <dbReference type="NCBI Taxonomy" id="652787"/>
    <lineage>
        <taxon>Bacteria</taxon>
        <taxon>Pseudomonadati</taxon>
        <taxon>Bacteroidota</taxon>
        <taxon>Sphingobacteriia</taxon>
        <taxon>Sphingobacteriales</taxon>
        <taxon>Sphingobacteriaceae</taxon>
        <taxon>Mucilaginibacter</taxon>
    </lineage>
</organism>
<protein>
    <submittedName>
        <fullName evidence="2">Putative F0F1-ATPase subunit Ca2+/Mg2+ transporter</fullName>
    </submittedName>
</protein>
<dbReference type="OrthoDB" id="9798708at2"/>
<dbReference type="Proteomes" id="UP000199679">
    <property type="component" value="Chromosome I"/>
</dbReference>
<feature type="transmembrane region" description="Helical" evidence="1">
    <location>
        <begin position="20"/>
        <end position="41"/>
    </location>
</feature>
<name>A0A1H1R7R3_MUCMA</name>
<dbReference type="AlphaFoldDB" id="A0A1H1R7R3"/>
<sequence length="76" mass="8309">MPINEQNDSDDNPGGASSLAKFTGLAFQMIAIIGAFTYAGYRIDKAENHTTQWVTAMLALTGVFISFYVVFKSLKN</sequence>
<keyword evidence="1" id="KW-1133">Transmembrane helix</keyword>
<dbReference type="Pfam" id="PF09527">
    <property type="entry name" value="ATPase_gene1"/>
    <property type="match status" value="1"/>
</dbReference>
<dbReference type="EMBL" id="LT629740">
    <property type="protein sequence ID" value="SDS31546.1"/>
    <property type="molecule type" value="Genomic_DNA"/>
</dbReference>
<dbReference type="RefSeq" id="WP_091369802.1">
    <property type="nucleotide sequence ID" value="NZ_LT629740.1"/>
</dbReference>
<feature type="transmembrane region" description="Helical" evidence="1">
    <location>
        <begin position="53"/>
        <end position="71"/>
    </location>
</feature>
<keyword evidence="3" id="KW-1185">Reference proteome</keyword>
<dbReference type="InterPro" id="IPR032820">
    <property type="entry name" value="ATPase_put"/>
</dbReference>
<accession>A0A1H1R7R3</accession>
<reference evidence="2 3" key="1">
    <citation type="submission" date="2016-10" db="EMBL/GenBank/DDBJ databases">
        <authorList>
            <person name="de Groot N.N."/>
        </authorList>
    </citation>
    <scope>NUCLEOTIDE SEQUENCE [LARGE SCALE GENOMIC DNA]</scope>
    <source>
        <strain evidence="2 3">MP1X4</strain>
    </source>
</reference>
<dbReference type="STRING" id="652787.SAMN05216490_0933"/>
<gene>
    <name evidence="2" type="ORF">SAMN05216490_0933</name>
</gene>
<keyword evidence="1" id="KW-0812">Transmembrane</keyword>
<proteinExistence type="predicted"/>
<evidence type="ECO:0000313" key="2">
    <source>
        <dbReference type="EMBL" id="SDS31546.1"/>
    </source>
</evidence>
<evidence type="ECO:0000256" key="1">
    <source>
        <dbReference type="SAM" id="Phobius"/>
    </source>
</evidence>
<evidence type="ECO:0000313" key="3">
    <source>
        <dbReference type="Proteomes" id="UP000199679"/>
    </source>
</evidence>
<keyword evidence="1" id="KW-0472">Membrane</keyword>